<dbReference type="PROSITE" id="PS51257">
    <property type="entry name" value="PROKAR_LIPOPROTEIN"/>
    <property type="match status" value="1"/>
</dbReference>
<keyword evidence="7" id="KW-1185">Reference proteome</keyword>
<keyword evidence="2 5" id="KW-0812">Transmembrane</keyword>
<dbReference type="RefSeq" id="WP_379837189.1">
    <property type="nucleotide sequence ID" value="NZ_JBHRYQ010000001.1"/>
</dbReference>
<keyword evidence="4 5" id="KW-0472">Membrane</keyword>
<dbReference type="Proteomes" id="UP001595616">
    <property type="component" value="Unassembled WGS sequence"/>
</dbReference>
<proteinExistence type="predicted"/>
<name>A0ABV7YWT0_9BACT</name>
<gene>
    <name evidence="6" type="ORF">ACFOOI_08920</name>
</gene>
<reference evidence="7" key="1">
    <citation type="journal article" date="2019" name="Int. J. Syst. Evol. Microbiol.">
        <title>The Global Catalogue of Microorganisms (GCM) 10K type strain sequencing project: providing services to taxonomists for standard genome sequencing and annotation.</title>
        <authorList>
            <consortium name="The Broad Institute Genomics Platform"/>
            <consortium name="The Broad Institute Genome Sequencing Center for Infectious Disease"/>
            <person name="Wu L."/>
            <person name="Ma J."/>
        </authorList>
    </citation>
    <scope>NUCLEOTIDE SEQUENCE [LARGE SCALE GENOMIC DNA]</scope>
    <source>
        <strain evidence="7">CECT 7956</strain>
    </source>
</reference>
<evidence type="ECO:0000256" key="3">
    <source>
        <dbReference type="ARBA" id="ARBA00022989"/>
    </source>
</evidence>
<evidence type="ECO:0000256" key="5">
    <source>
        <dbReference type="SAM" id="Phobius"/>
    </source>
</evidence>
<evidence type="ECO:0000256" key="4">
    <source>
        <dbReference type="ARBA" id="ARBA00023136"/>
    </source>
</evidence>
<feature type="transmembrane region" description="Helical" evidence="5">
    <location>
        <begin position="6"/>
        <end position="28"/>
    </location>
</feature>
<accession>A0ABV7YWT0</accession>
<evidence type="ECO:0000313" key="6">
    <source>
        <dbReference type="EMBL" id="MFC3810775.1"/>
    </source>
</evidence>
<evidence type="ECO:0000256" key="2">
    <source>
        <dbReference type="ARBA" id="ARBA00022692"/>
    </source>
</evidence>
<sequence>MVWHKILASVAFIFAGCYHFIKPKFFLAIMPPYLPLHKEAVFWSGVFEVLLGVGLLFPLTQKIAAAGLILLLILVFPANIYMATAQKFQYMSPWIRYGRLPLQLLLIYWISKYY</sequence>
<evidence type="ECO:0000313" key="7">
    <source>
        <dbReference type="Proteomes" id="UP001595616"/>
    </source>
</evidence>
<dbReference type="EMBL" id="JBHRYQ010000001">
    <property type="protein sequence ID" value="MFC3810775.1"/>
    <property type="molecule type" value="Genomic_DNA"/>
</dbReference>
<dbReference type="PANTHER" id="PTHR36974:SF1">
    <property type="entry name" value="DOXX FAMILY MEMBRANE PROTEIN"/>
    <property type="match status" value="1"/>
</dbReference>
<evidence type="ECO:0000256" key="1">
    <source>
        <dbReference type="ARBA" id="ARBA00004141"/>
    </source>
</evidence>
<dbReference type="InterPro" id="IPR032808">
    <property type="entry name" value="DoxX"/>
</dbReference>
<dbReference type="Pfam" id="PF13564">
    <property type="entry name" value="DoxX_2"/>
    <property type="match status" value="1"/>
</dbReference>
<feature type="transmembrane region" description="Helical" evidence="5">
    <location>
        <begin position="40"/>
        <end position="57"/>
    </location>
</feature>
<organism evidence="6 7">
    <name type="scientific">Lacihabitans lacunae</name>
    <dbReference type="NCBI Taxonomy" id="1028214"/>
    <lineage>
        <taxon>Bacteria</taxon>
        <taxon>Pseudomonadati</taxon>
        <taxon>Bacteroidota</taxon>
        <taxon>Cytophagia</taxon>
        <taxon>Cytophagales</taxon>
        <taxon>Leadbetterellaceae</taxon>
        <taxon>Lacihabitans</taxon>
    </lineage>
</organism>
<keyword evidence="3 5" id="KW-1133">Transmembrane helix</keyword>
<dbReference type="PANTHER" id="PTHR36974">
    <property type="entry name" value="MEMBRANE PROTEIN-RELATED"/>
    <property type="match status" value="1"/>
</dbReference>
<protein>
    <submittedName>
        <fullName evidence="6">DoxX family protein</fullName>
    </submittedName>
</protein>
<comment type="subcellular location">
    <subcellularLocation>
        <location evidence="1">Membrane</location>
        <topology evidence="1">Multi-pass membrane protein</topology>
    </subcellularLocation>
</comment>
<feature type="transmembrane region" description="Helical" evidence="5">
    <location>
        <begin position="63"/>
        <end position="82"/>
    </location>
</feature>
<comment type="caution">
    <text evidence="6">The sequence shown here is derived from an EMBL/GenBank/DDBJ whole genome shotgun (WGS) entry which is preliminary data.</text>
</comment>